<dbReference type="STRING" id="655353.SAMN04488056_11571"/>
<dbReference type="PANTHER" id="PTHR41259:SF1">
    <property type="entry name" value="DOUBLE-STRAND BREAK REPAIR RAD50 ATPASE, PUTATIVE-RELATED"/>
    <property type="match status" value="1"/>
</dbReference>
<dbReference type="Gene3D" id="3.40.50.300">
    <property type="entry name" value="P-loop containing nucleotide triphosphate hydrolases"/>
    <property type="match status" value="2"/>
</dbReference>
<name>A0A1I5L0X1_9HYPH</name>
<feature type="coiled-coil region" evidence="1">
    <location>
        <begin position="269"/>
        <end position="348"/>
    </location>
</feature>
<dbReference type="EMBL" id="FOVR01000015">
    <property type="protein sequence ID" value="SFO90391.1"/>
    <property type="molecule type" value="Genomic_DNA"/>
</dbReference>
<keyword evidence="4" id="KW-1185">Reference proteome</keyword>
<gene>
    <name evidence="3" type="ORF">SAMN04488056_11571</name>
</gene>
<evidence type="ECO:0000259" key="2">
    <source>
        <dbReference type="Pfam" id="PF13476"/>
    </source>
</evidence>
<dbReference type="GO" id="GO:0016887">
    <property type="term" value="F:ATP hydrolysis activity"/>
    <property type="evidence" value="ECO:0007669"/>
    <property type="project" value="InterPro"/>
</dbReference>
<proteinExistence type="predicted"/>
<dbReference type="SUPFAM" id="SSF52540">
    <property type="entry name" value="P-loop containing nucleoside triphosphate hydrolases"/>
    <property type="match status" value="1"/>
</dbReference>
<evidence type="ECO:0000313" key="3">
    <source>
        <dbReference type="EMBL" id="SFO90391.1"/>
    </source>
</evidence>
<evidence type="ECO:0000313" key="4">
    <source>
        <dbReference type="Proteomes" id="UP000199236"/>
    </source>
</evidence>
<dbReference type="PANTHER" id="PTHR41259">
    <property type="entry name" value="DOUBLE-STRAND BREAK REPAIR RAD50 ATPASE, PUTATIVE-RELATED"/>
    <property type="match status" value="1"/>
</dbReference>
<dbReference type="InterPro" id="IPR038729">
    <property type="entry name" value="Rad50/SbcC_AAA"/>
</dbReference>
<keyword evidence="3" id="KW-0378">Hydrolase</keyword>
<dbReference type="GO" id="GO:0004527">
    <property type="term" value="F:exonuclease activity"/>
    <property type="evidence" value="ECO:0007669"/>
    <property type="project" value="UniProtKB-KW"/>
</dbReference>
<sequence length="887" mass="97689">MRLRKLILHNVRRFADKTVTLGPFGDGLTTITEENERGKSTFFDALHALIFHDYGSARKEIRDLQPYSGGAVQIAAEIELGSEAYRIEKLFNLKKAGSSARIISLATGAILKQADDAEQWIHDTILSSSKGPVGLLWVRQGTVGVDAAKAEAEGVDARRDVMSSVRGQIDAVTGGRRMDTILQRCRSELDAIATKGGKPKAGSQWKEAEDLAESLREQQAKLQKSVDALSHDLEMKKRLTKRLRELNDPALRARRGDAIKASQAELAAARDHDRRIKEAEQGLKLLMAQEQDIERTIKEIGSLRDRREALRQAISEREATLAKIKQAKAQVQAAMAQQQATISEKEAERCSLSDALTRARQQERSREKRRRLIALGTLLASLQEPLSRLAEAERILKMPTASPADLERLANLEHRRDIAREKRKIHFSSFLLSSQGEQAKCASAILPDGEAQLIDRPLDITLPGFGGIQLRPAEGAAQAIEDPDALQAEINATLGALGFETVTAARAAHDVHRKAQDAKQLAQAQIRASAPDGREALRREQDQLCTELGCSIEQAASLLVDDNANAPRTLETMEHGLRDLDEALSALRGSLPKLQDRFTHAANALTEAEVLLGERRKALADLAPPADEEAQLDQSIRARNELAPKLATARAQVNQLQQQAPDLAAADAAHQRALQADEQDRKEIHLQETELARLNGAIQTQSEGAVEEKLAEVSGRLTRALERAAQFASHAKAIDLLITHLEAARAQAQETYFEPIRQELLPLLRQLHAGADFQIDADKLLIDTITRNGITDKVDVLSGGAYEQIAILTRLAFAKLFAKRGSHVPIILDDALVHTDDERISTMFNMLAQMAKDQQIIVLSCRTRAFSDLGGERAFISEGREDSPREH</sequence>
<dbReference type="Pfam" id="PF13476">
    <property type="entry name" value="AAA_23"/>
    <property type="match status" value="1"/>
</dbReference>
<dbReference type="InterPro" id="IPR027417">
    <property type="entry name" value="P-loop_NTPase"/>
</dbReference>
<reference evidence="3 4" key="1">
    <citation type="submission" date="2016-10" db="EMBL/GenBank/DDBJ databases">
        <authorList>
            <person name="de Groot N.N."/>
        </authorList>
    </citation>
    <scope>NUCLEOTIDE SEQUENCE [LARGE SCALE GENOMIC DNA]</scope>
    <source>
        <strain evidence="3 4">CGMCC 1.9157</strain>
    </source>
</reference>
<keyword evidence="3" id="KW-0269">Exonuclease</keyword>
<dbReference type="OrthoDB" id="7069379at2"/>
<dbReference type="AlphaFoldDB" id="A0A1I5L0X1"/>
<dbReference type="GO" id="GO:0006302">
    <property type="term" value="P:double-strand break repair"/>
    <property type="evidence" value="ECO:0007669"/>
    <property type="project" value="InterPro"/>
</dbReference>
<feature type="domain" description="Rad50/SbcC-type AAA" evidence="2">
    <location>
        <begin position="5"/>
        <end position="308"/>
    </location>
</feature>
<organism evidence="3 4">
    <name type="scientific">Cohaesibacter marisflavi</name>
    <dbReference type="NCBI Taxonomy" id="655353"/>
    <lineage>
        <taxon>Bacteria</taxon>
        <taxon>Pseudomonadati</taxon>
        <taxon>Pseudomonadota</taxon>
        <taxon>Alphaproteobacteria</taxon>
        <taxon>Hyphomicrobiales</taxon>
        <taxon>Cohaesibacteraceae</taxon>
    </lineage>
</organism>
<dbReference type="Proteomes" id="UP000199236">
    <property type="component" value="Unassembled WGS sequence"/>
</dbReference>
<accession>A0A1I5L0X1</accession>
<keyword evidence="1" id="KW-0175">Coiled coil</keyword>
<evidence type="ECO:0000256" key="1">
    <source>
        <dbReference type="SAM" id="Coils"/>
    </source>
</evidence>
<dbReference type="RefSeq" id="WP_090075164.1">
    <property type="nucleotide sequence ID" value="NZ_FOVR01000015.1"/>
</dbReference>
<keyword evidence="3" id="KW-0540">Nuclease</keyword>
<feature type="coiled-coil region" evidence="1">
    <location>
        <begin position="205"/>
        <end position="232"/>
    </location>
</feature>
<protein>
    <submittedName>
        <fullName evidence="3">DNA repair exonuclease SbcCD ATPase subunit</fullName>
    </submittedName>
</protein>